<evidence type="ECO:0000313" key="4">
    <source>
        <dbReference type="EMBL" id="KAJ8941527.1"/>
    </source>
</evidence>
<dbReference type="GO" id="GO:0043005">
    <property type="term" value="C:neuron projection"/>
    <property type="evidence" value="ECO:0007669"/>
    <property type="project" value="TreeGrafter"/>
</dbReference>
<dbReference type="SMART" id="SM00228">
    <property type="entry name" value="PDZ"/>
    <property type="match status" value="1"/>
</dbReference>
<dbReference type="InterPro" id="IPR050614">
    <property type="entry name" value="Synaptic_Scaffolding_LAP-MAGUK"/>
</dbReference>
<dbReference type="AlphaFoldDB" id="A0AAV8XRD9"/>
<dbReference type="GO" id="GO:0007268">
    <property type="term" value="P:chemical synaptic transmission"/>
    <property type="evidence" value="ECO:0007669"/>
    <property type="project" value="TreeGrafter"/>
</dbReference>
<name>A0AAV8XRD9_9CUCU</name>
<evidence type="ECO:0000256" key="1">
    <source>
        <dbReference type="ARBA" id="ARBA00004370"/>
    </source>
</evidence>
<dbReference type="GO" id="GO:0097120">
    <property type="term" value="P:receptor localization to synapse"/>
    <property type="evidence" value="ECO:0007669"/>
    <property type="project" value="TreeGrafter"/>
</dbReference>
<dbReference type="PANTHER" id="PTHR23119">
    <property type="entry name" value="DISCS LARGE"/>
    <property type="match status" value="1"/>
</dbReference>
<gene>
    <name evidence="4" type="ORF">NQ318_010295</name>
</gene>
<dbReference type="EMBL" id="JAPWTK010000363">
    <property type="protein sequence ID" value="KAJ8941527.1"/>
    <property type="molecule type" value="Genomic_DNA"/>
</dbReference>
<dbReference type="GO" id="GO:0098839">
    <property type="term" value="C:postsynaptic density membrane"/>
    <property type="evidence" value="ECO:0007669"/>
    <property type="project" value="TreeGrafter"/>
</dbReference>
<dbReference type="Gene3D" id="2.30.42.10">
    <property type="match status" value="1"/>
</dbReference>
<sequence>MSGSTRRSSWSAAARAWASSIAGGTDNPHIGDDTAIYITKLIPGGGVDRRPPQGQRLDTIHSLKSKRNWKSLHLRINTGLETVINLLDICCENKPQMYNCADVDGRKRIQTDVQNNTNELGELTSTKLVYIHKVASAISIIVVLILSLDPPVLNETPNRISSSNVYNFSLKQQLIYASDFVMPIFYLPQTSKFALELKGNIIGQEELTLNGIAVSGMRNIYGRISPCVRRRRQPRNMRLMEIELVKGNKGLGFSIAGGIGNQHIPGDNGIYVTKVMDGGAAQVDGRLLVGDKLVAVRDAVGTRFESVEAVKAKAMEVLNQLTEADFQHCLQEWKSHTERCRDRQGEYIEGKKVATKGEVNLENVTHEDAVATLKTTQDRVVLVVAKPESAFNAPASDTSYSPQLSIFIVDILTDPSAIAFQDSERHFEWNSSNSL</sequence>
<dbReference type="SUPFAM" id="SSF50156">
    <property type="entry name" value="PDZ domain-like"/>
    <property type="match status" value="2"/>
</dbReference>
<reference evidence="4" key="1">
    <citation type="journal article" date="2023" name="Insect Mol. Biol.">
        <title>Genome sequencing provides insights into the evolution of gene families encoding plant cell wall-degrading enzymes in longhorned beetles.</title>
        <authorList>
            <person name="Shin N.R."/>
            <person name="Okamura Y."/>
            <person name="Kirsch R."/>
            <person name="Pauchet Y."/>
        </authorList>
    </citation>
    <scope>NUCLEOTIDE SEQUENCE</scope>
    <source>
        <strain evidence="4">AMC_N1</strain>
    </source>
</reference>
<dbReference type="GO" id="GO:0043113">
    <property type="term" value="P:receptor clustering"/>
    <property type="evidence" value="ECO:0007669"/>
    <property type="project" value="TreeGrafter"/>
</dbReference>
<keyword evidence="5" id="KW-1185">Reference proteome</keyword>
<dbReference type="CDD" id="cd06724">
    <property type="entry name" value="PDZ2_Dlg1-2-4-like"/>
    <property type="match status" value="1"/>
</dbReference>
<dbReference type="GO" id="GO:0031594">
    <property type="term" value="C:neuromuscular junction"/>
    <property type="evidence" value="ECO:0007669"/>
    <property type="project" value="TreeGrafter"/>
</dbReference>
<comment type="subcellular location">
    <subcellularLocation>
        <location evidence="1">Membrane</location>
    </subcellularLocation>
</comment>
<dbReference type="PANTHER" id="PTHR23119:SF51">
    <property type="entry name" value="DISKS LARGE 1 TUMOR SUPPRESSOR PROTEIN"/>
    <property type="match status" value="1"/>
</dbReference>
<keyword evidence="2" id="KW-0472">Membrane</keyword>
<comment type="caution">
    <text evidence="4">The sequence shown here is derived from an EMBL/GenBank/DDBJ whole genome shotgun (WGS) entry which is preliminary data.</text>
</comment>
<evidence type="ECO:0000313" key="5">
    <source>
        <dbReference type="Proteomes" id="UP001162162"/>
    </source>
</evidence>
<feature type="domain" description="PDZ" evidence="3">
    <location>
        <begin position="241"/>
        <end position="388"/>
    </location>
</feature>
<dbReference type="InterPro" id="IPR036034">
    <property type="entry name" value="PDZ_sf"/>
</dbReference>
<protein>
    <recommendedName>
        <fullName evidence="3">PDZ domain-containing protein</fullName>
    </recommendedName>
</protein>
<organism evidence="4 5">
    <name type="scientific">Aromia moschata</name>
    <dbReference type="NCBI Taxonomy" id="1265417"/>
    <lineage>
        <taxon>Eukaryota</taxon>
        <taxon>Metazoa</taxon>
        <taxon>Ecdysozoa</taxon>
        <taxon>Arthropoda</taxon>
        <taxon>Hexapoda</taxon>
        <taxon>Insecta</taxon>
        <taxon>Pterygota</taxon>
        <taxon>Neoptera</taxon>
        <taxon>Endopterygota</taxon>
        <taxon>Coleoptera</taxon>
        <taxon>Polyphaga</taxon>
        <taxon>Cucujiformia</taxon>
        <taxon>Chrysomeloidea</taxon>
        <taxon>Cerambycidae</taxon>
        <taxon>Cerambycinae</taxon>
        <taxon>Callichromatini</taxon>
        <taxon>Aromia</taxon>
    </lineage>
</organism>
<evidence type="ECO:0000259" key="3">
    <source>
        <dbReference type="PROSITE" id="PS50106"/>
    </source>
</evidence>
<dbReference type="GO" id="GO:0098609">
    <property type="term" value="P:cell-cell adhesion"/>
    <property type="evidence" value="ECO:0007669"/>
    <property type="project" value="TreeGrafter"/>
</dbReference>
<dbReference type="PROSITE" id="PS50106">
    <property type="entry name" value="PDZ"/>
    <property type="match status" value="1"/>
</dbReference>
<dbReference type="Proteomes" id="UP001162162">
    <property type="component" value="Unassembled WGS sequence"/>
</dbReference>
<dbReference type="InterPro" id="IPR001478">
    <property type="entry name" value="PDZ"/>
</dbReference>
<dbReference type="GO" id="GO:0045197">
    <property type="term" value="P:establishment or maintenance of epithelial cell apical/basal polarity"/>
    <property type="evidence" value="ECO:0007669"/>
    <property type="project" value="TreeGrafter"/>
</dbReference>
<proteinExistence type="predicted"/>
<accession>A0AAV8XRD9</accession>
<evidence type="ECO:0000256" key="2">
    <source>
        <dbReference type="ARBA" id="ARBA00023136"/>
    </source>
</evidence>
<dbReference type="Pfam" id="PF00595">
    <property type="entry name" value="PDZ"/>
    <property type="match status" value="1"/>
</dbReference>
<dbReference type="GO" id="GO:0099072">
    <property type="term" value="P:regulation of postsynaptic membrane neurotransmitter receptor levels"/>
    <property type="evidence" value="ECO:0007669"/>
    <property type="project" value="TreeGrafter"/>
</dbReference>
<dbReference type="GO" id="GO:0019901">
    <property type="term" value="F:protein kinase binding"/>
    <property type="evidence" value="ECO:0007669"/>
    <property type="project" value="TreeGrafter"/>
</dbReference>
<dbReference type="GO" id="GO:0016323">
    <property type="term" value="C:basolateral plasma membrane"/>
    <property type="evidence" value="ECO:0007669"/>
    <property type="project" value="TreeGrafter"/>
</dbReference>